<keyword evidence="12" id="KW-1185">Reference proteome</keyword>
<keyword evidence="8 11" id="KW-0675">Receptor</keyword>
<dbReference type="PANTHER" id="PTHR30069">
    <property type="entry name" value="TONB-DEPENDENT OUTER MEMBRANE RECEPTOR"/>
    <property type="match status" value="1"/>
</dbReference>
<evidence type="ECO:0000256" key="4">
    <source>
        <dbReference type="ARBA" id="ARBA00022692"/>
    </source>
</evidence>
<dbReference type="PANTHER" id="PTHR30069:SF29">
    <property type="entry name" value="HEMOGLOBIN AND HEMOGLOBIN-HAPTOGLOBIN-BINDING PROTEIN 1-RELATED"/>
    <property type="match status" value="1"/>
</dbReference>
<name>A0AAE9ZEF2_9PROT</name>
<dbReference type="SUPFAM" id="SSF56935">
    <property type="entry name" value="Porins"/>
    <property type="match status" value="1"/>
</dbReference>
<evidence type="ECO:0000256" key="3">
    <source>
        <dbReference type="ARBA" id="ARBA00022452"/>
    </source>
</evidence>
<evidence type="ECO:0000256" key="1">
    <source>
        <dbReference type="ARBA" id="ARBA00004571"/>
    </source>
</evidence>
<evidence type="ECO:0000256" key="7">
    <source>
        <dbReference type="ARBA" id="ARBA00023136"/>
    </source>
</evidence>
<dbReference type="Pfam" id="PF00593">
    <property type="entry name" value="TonB_dep_Rec_b-barrel"/>
    <property type="match status" value="1"/>
</dbReference>
<accession>A0AAE9ZEF2</accession>
<keyword evidence="6" id="KW-0798">TonB box</keyword>
<evidence type="ECO:0000256" key="8">
    <source>
        <dbReference type="ARBA" id="ARBA00023170"/>
    </source>
</evidence>
<dbReference type="GO" id="GO:0044718">
    <property type="term" value="P:siderophore transmembrane transport"/>
    <property type="evidence" value="ECO:0007669"/>
    <property type="project" value="TreeGrafter"/>
</dbReference>
<keyword evidence="9" id="KW-0998">Cell outer membrane</keyword>
<evidence type="ECO:0000256" key="5">
    <source>
        <dbReference type="ARBA" id="ARBA00022729"/>
    </source>
</evidence>
<organism evidence="11 12">
    <name type="scientific">Hyphococcus flavus</name>
    <dbReference type="NCBI Taxonomy" id="1866326"/>
    <lineage>
        <taxon>Bacteria</taxon>
        <taxon>Pseudomonadati</taxon>
        <taxon>Pseudomonadota</taxon>
        <taxon>Alphaproteobacteria</taxon>
        <taxon>Parvularculales</taxon>
        <taxon>Parvularculaceae</taxon>
        <taxon>Hyphococcus</taxon>
    </lineage>
</organism>
<dbReference type="InterPro" id="IPR039426">
    <property type="entry name" value="TonB-dep_rcpt-like"/>
</dbReference>
<keyword evidence="5" id="KW-0732">Signal</keyword>
<keyword evidence="4" id="KW-0812">Transmembrane</keyword>
<dbReference type="InterPro" id="IPR036942">
    <property type="entry name" value="Beta-barrel_TonB_sf"/>
</dbReference>
<evidence type="ECO:0000256" key="9">
    <source>
        <dbReference type="ARBA" id="ARBA00023237"/>
    </source>
</evidence>
<evidence type="ECO:0000256" key="6">
    <source>
        <dbReference type="ARBA" id="ARBA00023077"/>
    </source>
</evidence>
<dbReference type="GO" id="GO:0015344">
    <property type="term" value="F:siderophore uptake transmembrane transporter activity"/>
    <property type="evidence" value="ECO:0007669"/>
    <property type="project" value="TreeGrafter"/>
</dbReference>
<dbReference type="Gene3D" id="2.40.170.20">
    <property type="entry name" value="TonB-dependent receptor, beta-barrel domain"/>
    <property type="match status" value="1"/>
</dbReference>
<sequence>MILCISRAGANISRSSREAYLLQKTKRRTSRSVLLNTACVAFISFTGAHAQETEQSVCPDGAQTCTVNGRVIYLPGYFSQFNPITALDMVQRVPGFSIDAGDQVRGFGGAAGNVLIDGQRPSTKSADIFEILGRIGAGNIEHIELIRGGTGGLDVGGQSVVVNVVQKQGAGSSTPSPWEFYILKRRPDGGVTPGGEISYIGRIGGLKYTLGANGFAARLRYGGDEQITRFFGDDELRQRRGQYKEKGVGGNLNLEYALANGDIAHLNIEGDWFDSLEETTETRFPAMDGPDIAFFPFDYEEYGFEVGGDYEHNITDSFSIKLIGLYEREFENFESRFEFTPAAGTPVQSLFISDRDIGETIGRVEFGFNGLDRHNIQFGGEIAKNFIESAVEFFVDDGSGVLTPQVINGANTRVSELRGEPFAKDSWTLSEKATLDIGMAVELSSISQSGDSENARFFVYPKPSLALAYSFTPQTQVRFNAERRVNQLDFDEFVSSVNFDDEDVDFGNPDLQPQRTWAFETSFEQRFGDIGVIKLSGFYNYVNDVEDLLPIGGGAEVPGNIGDGEVWGGEIALTAPLDFLGLKNARLETTGMMQESSVTDPVTGVDREFSFISPYSIDVDFRQDFPERKFSWGWGLYKSGKETNFGLDEITTFSFPKPELDAFIETTAIKGVKVRLAAGDILNVNVKRDRTVFDMTRASGVALFREMRGNQNGGNVRLTFSGTF</sequence>
<dbReference type="RefSeq" id="WP_274494136.1">
    <property type="nucleotide sequence ID" value="NZ_CP118166.1"/>
</dbReference>
<protein>
    <submittedName>
        <fullName evidence="11">TonB-dependent receptor</fullName>
    </submittedName>
</protein>
<proteinExistence type="predicted"/>
<dbReference type="GO" id="GO:0009279">
    <property type="term" value="C:cell outer membrane"/>
    <property type="evidence" value="ECO:0007669"/>
    <property type="project" value="UniProtKB-SubCell"/>
</dbReference>
<feature type="domain" description="TonB-dependent receptor-like beta-barrel" evidence="10">
    <location>
        <begin position="296"/>
        <end position="637"/>
    </location>
</feature>
<dbReference type="KEGG" id="hfl:PUV54_03335"/>
<keyword evidence="2" id="KW-0813">Transport</keyword>
<evidence type="ECO:0000259" key="10">
    <source>
        <dbReference type="Pfam" id="PF00593"/>
    </source>
</evidence>
<evidence type="ECO:0000313" key="12">
    <source>
        <dbReference type="Proteomes" id="UP001214043"/>
    </source>
</evidence>
<dbReference type="EMBL" id="CP118166">
    <property type="protein sequence ID" value="WDI32225.1"/>
    <property type="molecule type" value="Genomic_DNA"/>
</dbReference>
<dbReference type="InterPro" id="IPR000531">
    <property type="entry name" value="Beta-barrel_TonB"/>
</dbReference>
<evidence type="ECO:0000256" key="2">
    <source>
        <dbReference type="ARBA" id="ARBA00022448"/>
    </source>
</evidence>
<evidence type="ECO:0000313" key="11">
    <source>
        <dbReference type="EMBL" id="WDI32225.1"/>
    </source>
</evidence>
<gene>
    <name evidence="11" type="ORF">PUV54_03335</name>
</gene>
<keyword evidence="3" id="KW-1134">Transmembrane beta strand</keyword>
<keyword evidence="7" id="KW-0472">Membrane</keyword>
<reference evidence="11" key="1">
    <citation type="submission" date="2023-02" db="EMBL/GenBank/DDBJ databases">
        <title>Genome sequence of Hyphococcus flavus.</title>
        <authorList>
            <person name="Rong J.-C."/>
            <person name="Zhao Q."/>
            <person name="Yi M."/>
            <person name="Wu J.-Y."/>
        </authorList>
    </citation>
    <scope>NUCLEOTIDE SEQUENCE</scope>
    <source>
        <strain evidence="11">MCCC 1K03223</strain>
    </source>
</reference>
<dbReference type="Proteomes" id="UP001214043">
    <property type="component" value="Chromosome"/>
</dbReference>
<dbReference type="AlphaFoldDB" id="A0AAE9ZEF2"/>
<comment type="subcellular location">
    <subcellularLocation>
        <location evidence="1">Cell outer membrane</location>
        <topology evidence="1">Multi-pass membrane protein</topology>
    </subcellularLocation>
</comment>